<dbReference type="InterPro" id="IPR003594">
    <property type="entry name" value="HATPase_dom"/>
</dbReference>
<feature type="transmembrane region" description="Helical" evidence="10">
    <location>
        <begin position="37"/>
        <end position="53"/>
    </location>
</feature>
<keyword evidence="6 13" id="KW-0418">Kinase</keyword>
<dbReference type="EC" id="2.7.13.3" evidence="2"/>
<evidence type="ECO:0000256" key="9">
    <source>
        <dbReference type="SAM" id="Coils"/>
    </source>
</evidence>
<keyword evidence="10" id="KW-0472">Membrane</keyword>
<evidence type="ECO:0000259" key="12">
    <source>
        <dbReference type="Pfam" id="PF07730"/>
    </source>
</evidence>
<accession>A0A8J3VUJ2</accession>
<feature type="transmembrane region" description="Helical" evidence="10">
    <location>
        <begin position="60"/>
        <end position="89"/>
    </location>
</feature>
<keyword evidence="9" id="KW-0175">Coiled coil</keyword>
<dbReference type="InterPro" id="IPR036890">
    <property type="entry name" value="HATPase_C_sf"/>
</dbReference>
<dbReference type="SUPFAM" id="SSF55874">
    <property type="entry name" value="ATPase domain of HSP90 chaperone/DNA topoisomerase II/histidine kinase"/>
    <property type="match status" value="1"/>
</dbReference>
<dbReference type="Pfam" id="PF02518">
    <property type="entry name" value="HATPase_c"/>
    <property type="match status" value="1"/>
</dbReference>
<reference evidence="13" key="1">
    <citation type="submission" date="2021-01" db="EMBL/GenBank/DDBJ databases">
        <title>Whole genome shotgun sequence of Rugosimonospora africana NBRC 104875.</title>
        <authorList>
            <person name="Komaki H."/>
            <person name="Tamura T."/>
        </authorList>
    </citation>
    <scope>NUCLEOTIDE SEQUENCE</scope>
    <source>
        <strain evidence="13">NBRC 104875</strain>
    </source>
</reference>
<evidence type="ECO:0000256" key="8">
    <source>
        <dbReference type="ARBA" id="ARBA00023012"/>
    </source>
</evidence>
<keyword evidence="8" id="KW-0902">Two-component regulatory system</keyword>
<feature type="domain" description="Signal transduction histidine kinase subgroup 3 dimerisation and phosphoacceptor" evidence="12">
    <location>
        <begin position="178"/>
        <end position="244"/>
    </location>
</feature>
<feature type="transmembrane region" description="Helical" evidence="10">
    <location>
        <begin position="101"/>
        <end position="119"/>
    </location>
</feature>
<keyword evidence="3" id="KW-0597">Phosphoprotein</keyword>
<sequence length="405" mass="41657">MLYGSAVTALILLGSLGESYPTSPDHALPPGAHPPPWPAYLLVVAAGVVLVWRHRWQVEVLAATVVLVSAYSMLGYVYGAALIAPAIALYTTVSYGGVRRALLLGAVSIVLLMVAGGPLGPWHTIGGPATVVPFEMAAAVCLGLAVSSRRAYIAAIQDRAERAERTREEEARRRVDVERLRIARELHDVVAHTMATINVQAAAAAHLLVDPPPQAAEAIAAIRSASKEGLRELRTILNVLRQADEVTGTQPTPGLTHLDALIASSRRAGLPTTVHTAGTLPALPAAVDLAAYRIIQESLTNTLRHAGPATATVELAARDGRLCIHVGDTGAGTGATVAVASTGTGTGTGATPAVAGTGDGHGLIGMRERAASVGGVLVAGPAPEPGGGFHVRAELPFDTVSAVYD</sequence>
<organism evidence="13 14">
    <name type="scientific">Rugosimonospora africana</name>
    <dbReference type="NCBI Taxonomy" id="556532"/>
    <lineage>
        <taxon>Bacteria</taxon>
        <taxon>Bacillati</taxon>
        <taxon>Actinomycetota</taxon>
        <taxon>Actinomycetes</taxon>
        <taxon>Micromonosporales</taxon>
        <taxon>Micromonosporaceae</taxon>
        <taxon>Rugosimonospora</taxon>
    </lineage>
</organism>
<dbReference type="GO" id="GO:0046983">
    <property type="term" value="F:protein dimerization activity"/>
    <property type="evidence" value="ECO:0007669"/>
    <property type="project" value="InterPro"/>
</dbReference>
<evidence type="ECO:0000256" key="5">
    <source>
        <dbReference type="ARBA" id="ARBA00022741"/>
    </source>
</evidence>
<feature type="domain" description="Histidine kinase/HSP90-like ATPase" evidence="11">
    <location>
        <begin position="290"/>
        <end position="398"/>
    </location>
</feature>
<comment type="caution">
    <text evidence="13">The sequence shown here is derived from an EMBL/GenBank/DDBJ whole genome shotgun (WGS) entry which is preliminary data.</text>
</comment>
<feature type="coiled-coil region" evidence="9">
    <location>
        <begin position="153"/>
        <end position="180"/>
    </location>
</feature>
<dbReference type="InterPro" id="IPR011712">
    <property type="entry name" value="Sig_transdc_His_kin_sub3_dim/P"/>
</dbReference>
<evidence type="ECO:0000256" key="1">
    <source>
        <dbReference type="ARBA" id="ARBA00000085"/>
    </source>
</evidence>
<dbReference type="Gene3D" id="1.20.5.1930">
    <property type="match status" value="1"/>
</dbReference>
<keyword evidence="5" id="KW-0547">Nucleotide-binding</keyword>
<keyword evidence="4" id="KW-0808">Transferase</keyword>
<dbReference type="PANTHER" id="PTHR24421">
    <property type="entry name" value="NITRATE/NITRITE SENSOR PROTEIN NARX-RELATED"/>
    <property type="match status" value="1"/>
</dbReference>
<evidence type="ECO:0000256" key="3">
    <source>
        <dbReference type="ARBA" id="ARBA00022553"/>
    </source>
</evidence>
<keyword evidence="10" id="KW-0812">Transmembrane</keyword>
<keyword evidence="7" id="KW-0067">ATP-binding</keyword>
<evidence type="ECO:0000313" key="13">
    <source>
        <dbReference type="EMBL" id="GIH18791.1"/>
    </source>
</evidence>
<dbReference type="InterPro" id="IPR050482">
    <property type="entry name" value="Sensor_HK_TwoCompSys"/>
</dbReference>
<dbReference type="Pfam" id="PF07730">
    <property type="entry name" value="HisKA_3"/>
    <property type="match status" value="1"/>
</dbReference>
<evidence type="ECO:0000259" key="11">
    <source>
        <dbReference type="Pfam" id="PF02518"/>
    </source>
</evidence>
<evidence type="ECO:0000256" key="2">
    <source>
        <dbReference type="ARBA" id="ARBA00012438"/>
    </source>
</evidence>
<dbReference type="EMBL" id="BONZ01000072">
    <property type="protein sequence ID" value="GIH18791.1"/>
    <property type="molecule type" value="Genomic_DNA"/>
</dbReference>
<gene>
    <name evidence="13" type="ORF">Raf01_69630</name>
</gene>
<dbReference type="GO" id="GO:0000155">
    <property type="term" value="F:phosphorelay sensor kinase activity"/>
    <property type="evidence" value="ECO:0007669"/>
    <property type="project" value="InterPro"/>
</dbReference>
<evidence type="ECO:0000313" key="14">
    <source>
        <dbReference type="Proteomes" id="UP000642748"/>
    </source>
</evidence>
<evidence type="ECO:0000256" key="7">
    <source>
        <dbReference type="ARBA" id="ARBA00022840"/>
    </source>
</evidence>
<dbReference type="GO" id="GO:0016020">
    <property type="term" value="C:membrane"/>
    <property type="evidence" value="ECO:0007669"/>
    <property type="project" value="InterPro"/>
</dbReference>
<dbReference type="Proteomes" id="UP000642748">
    <property type="component" value="Unassembled WGS sequence"/>
</dbReference>
<keyword evidence="10" id="KW-1133">Transmembrane helix</keyword>
<dbReference type="PANTHER" id="PTHR24421:SF10">
    <property type="entry name" value="NITRATE_NITRITE SENSOR PROTEIN NARQ"/>
    <property type="match status" value="1"/>
</dbReference>
<proteinExistence type="predicted"/>
<dbReference type="AlphaFoldDB" id="A0A8J3VUJ2"/>
<dbReference type="GO" id="GO:0005524">
    <property type="term" value="F:ATP binding"/>
    <property type="evidence" value="ECO:0007669"/>
    <property type="project" value="UniProtKB-KW"/>
</dbReference>
<protein>
    <recommendedName>
        <fullName evidence="2">histidine kinase</fullName>
        <ecNumber evidence="2">2.7.13.3</ecNumber>
    </recommendedName>
</protein>
<keyword evidence="14" id="KW-1185">Reference proteome</keyword>
<dbReference type="CDD" id="cd16917">
    <property type="entry name" value="HATPase_UhpB-NarQ-NarX-like"/>
    <property type="match status" value="1"/>
</dbReference>
<evidence type="ECO:0000256" key="10">
    <source>
        <dbReference type="SAM" id="Phobius"/>
    </source>
</evidence>
<evidence type="ECO:0000256" key="4">
    <source>
        <dbReference type="ARBA" id="ARBA00022679"/>
    </source>
</evidence>
<name>A0A8J3VUJ2_9ACTN</name>
<dbReference type="Gene3D" id="3.30.565.10">
    <property type="entry name" value="Histidine kinase-like ATPase, C-terminal domain"/>
    <property type="match status" value="1"/>
</dbReference>
<comment type="catalytic activity">
    <reaction evidence="1">
        <text>ATP + protein L-histidine = ADP + protein N-phospho-L-histidine.</text>
        <dbReference type="EC" id="2.7.13.3"/>
    </reaction>
</comment>
<evidence type="ECO:0000256" key="6">
    <source>
        <dbReference type="ARBA" id="ARBA00022777"/>
    </source>
</evidence>